<dbReference type="PANTHER" id="PTHR47506">
    <property type="entry name" value="TRANSCRIPTIONAL REGULATORY PROTEIN"/>
    <property type="match status" value="1"/>
</dbReference>
<keyword evidence="3" id="KW-0804">Transcription</keyword>
<reference evidence="6" key="1">
    <citation type="journal article" date="2014" name="Int. J. Syst. Evol. Microbiol.">
        <title>Complete genome sequence of Corynebacterium casei LMG S-19264T (=DSM 44701T), isolated from a smear-ripened cheese.</title>
        <authorList>
            <consortium name="US DOE Joint Genome Institute (JGI-PGF)"/>
            <person name="Walter F."/>
            <person name="Albersmeier A."/>
            <person name="Kalinowski J."/>
            <person name="Ruckert C."/>
        </authorList>
    </citation>
    <scope>NUCLEOTIDE SEQUENCE</scope>
    <source>
        <strain evidence="6">CGMCC 4.7110</strain>
    </source>
</reference>
<sequence>MNGYTTKAIAQTGPGGAAQGTSVADLTAAMGIRPPSLYAAFGNKRQLFEKVLERY</sequence>
<dbReference type="EMBL" id="BMML01000013">
    <property type="protein sequence ID" value="GGN23278.1"/>
    <property type="molecule type" value="Genomic_DNA"/>
</dbReference>
<feature type="domain" description="HTH tetR-type" evidence="5">
    <location>
        <begin position="19"/>
        <end position="50"/>
    </location>
</feature>
<organism evidence="6 7">
    <name type="scientific">Streptomyces fuscichromogenes</name>
    <dbReference type="NCBI Taxonomy" id="1324013"/>
    <lineage>
        <taxon>Bacteria</taxon>
        <taxon>Bacillati</taxon>
        <taxon>Actinomycetota</taxon>
        <taxon>Actinomycetes</taxon>
        <taxon>Kitasatosporales</taxon>
        <taxon>Streptomycetaceae</taxon>
        <taxon>Streptomyces</taxon>
    </lineage>
</organism>
<dbReference type="Gene3D" id="1.10.10.60">
    <property type="entry name" value="Homeodomain-like"/>
    <property type="match status" value="1"/>
</dbReference>
<evidence type="ECO:0000313" key="6">
    <source>
        <dbReference type="EMBL" id="GGN23278.1"/>
    </source>
</evidence>
<dbReference type="InterPro" id="IPR009057">
    <property type="entry name" value="Homeodomain-like_sf"/>
</dbReference>
<gene>
    <name evidence="6" type="ORF">GCM10011578_055430</name>
</gene>
<name>A0A917XGU3_9ACTN</name>
<dbReference type="Proteomes" id="UP000653411">
    <property type="component" value="Unassembled WGS sequence"/>
</dbReference>
<dbReference type="RefSeq" id="WP_189265544.1">
    <property type="nucleotide sequence ID" value="NZ_BMML01000013.1"/>
</dbReference>
<evidence type="ECO:0000259" key="5">
    <source>
        <dbReference type="Pfam" id="PF00440"/>
    </source>
</evidence>
<feature type="region of interest" description="Disordered" evidence="4">
    <location>
        <begin position="1"/>
        <end position="20"/>
    </location>
</feature>
<dbReference type="InterPro" id="IPR001647">
    <property type="entry name" value="HTH_TetR"/>
</dbReference>
<dbReference type="GO" id="GO:0003677">
    <property type="term" value="F:DNA binding"/>
    <property type="evidence" value="ECO:0007669"/>
    <property type="project" value="UniProtKB-KW"/>
</dbReference>
<dbReference type="AlphaFoldDB" id="A0A917XGU3"/>
<keyword evidence="2" id="KW-0238">DNA-binding</keyword>
<dbReference type="PANTHER" id="PTHR47506:SF1">
    <property type="entry name" value="HTH-TYPE TRANSCRIPTIONAL REGULATOR YJDC"/>
    <property type="match status" value="1"/>
</dbReference>
<dbReference type="SUPFAM" id="SSF46689">
    <property type="entry name" value="Homeodomain-like"/>
    <property type="match status" value="1"/>
</dbReference>
<evidence type="ECO:0000313" key="7">
    <source>
        <dbReference type="Proteomes" id="UP000653411"/>
    </source>
</evidence>
<reference evidence="6" key="2">
    <citation type="submission" date="2020-09" db="EMBL/GenBank/DDBJ databases">
        <authorList>
            <person name="Sun Q."/>
            <person name="Zhou Y."/>
        </authorList>
    </citation>
    <scope>NUCLEOTIDE SEQUENCE</scope>
    <source>
        <strain evidence="6">CGMCC 4.7110</strain>
    </source>
</reference>
<keyword evidence="7" id="KW-1185">Reference proteome</keyword>
<evidence type="ECO:0000256" key="2">
    <source>
        <dbReference type="ARBA" id="ARBA00023125"/>
    </source>
</evidence>
<evidence type="ECO:0000256" key="4">
    <source>
        <dbReference type="SAM" id="MobiDB-lite"/>
    </source>
</evidence>
<evidence type="ECO:0000256" key="1">
    <source>
        <dbReference type="ARBA" id="ARBA00023015"/>
    </source>
</evidence>
<protein>
    <recommendedName>
        <fullName evidence="5">HTH tetR-type domain-containing protein</fullName>
    </recommendedName>
</protein>
<proteinExistence type="predicted"/>
<dbReference type="Pfam" id="PF00440">
    <property type="entry name" value="TetR_N"/>
    <property type="match status" value="1"/>
</dbReference>
<accession>A0A917XGU3</accession>
<comment type="caution">
    <text evidence="6">The sequence shown here is derived from an EMBL/GenBank/DDBJ whole genome shotgun (WGS) entry which is preliminary data.</text>
</comment>
<keyword evidence="1" id="KW-0805">Transcription regulation</keyword>
<evidence type="ECO:0000256" key="3">
    <source>
        <dbReference type="ARBA" id="ARBA00023163"/>
    </source>
</evidence>